<keyword evidence="6 9" id="KW-1133">Transmembrane helix</keyword>
<dbReference type="GO" id="GO:0005886">
    <property type="term" value="C:plasma membrane"/>
    <property type="evidence" value="ECO:0007669"/>
    <property type="project" value="UniProtKB-SubCell"/>
</dbReference>
<feature type="transmembrane region" description="Helical" evidence="9">
    <location>
        <begin position="59"/>
        <end position="82"/>
    </location>
</feature>
<evidence type="ECO:0000256" key="9">
    <source>
        <dbReference type="SAM" id="Phobius"/>
    </source>
</evidence>
<proteinExistence type="inferred from homology"/>
<evidence type="ECO:0000256" key="7">
    <source>
        <dbReference type="ARBA" id="ARBA00023136"/>
    </source>
</evidence>
<evidence type="ECO:0000256" key="8">
    <source>
        <dbReference type="ARBA" id="ARBA00037998"/>
    </source>
</evidence>
<name>A0A1F6W1G2_9BACT</name>
<sequence length="287" mass="31391">MITWQIILYILYAGVLYSLLVIGFGFILRSVKFFNVAYGGAFLVGGYMMFLFYRVLVISFIPAIFLSLFISGLYLFLSHKFIFSFLINRKANNFVLLIASFGFLTATSSVLGMIFGSQATIIARRLSDIHSLNIFGGTLNIVEALAIIIIFTLICIFAFIYFKTHFGRVIRAVEDDSEVAELVGIPKGKIFSQLFFIGGALAGLGGIIQGLNVGIVPASGLLFMLPVIVISVLGGIRSFWGGIIGAFILAIAQKLTVVFFGGSWEQAVPFVILIIVLLVRPEGILKK</sequence>
<feature type="transmembrane region" description="Helical" evidence="9">
    <location>
        <begin position="6"/>
        <end position="28"/>
    </location>
</feature>
<dbReference type="STRING" id="1801756.A3C67_02560"/>
<dbReference type="EMBL" id="MFUG01000016">
    <property type="protein sequence ID" value="OGI75652.1"/>
    <property type="molecule type" value="Genomic_DNA"/>
</dbReference>
<dbReference type="Proteomes" id="UP000179275">
    <property type="component" value="Unassembled WGS sequence"/>
</dbReference>
<gene>
    <name evidence="10" type="ORF">A3C67_02560</name>
</gene>
<dbReference type="InterPro" id="IPR001851">
    <property type="entry name" value="ABC_transp_permease"/>
</dbReference>
<reference evidence="10 11" key="1">
    <citation type="journal article" date="2016" name="Nat. Commun.">
        <title>Thousands of microbial genomes shed light on interconnected biogeochemical processes in an aquifer system.</title>
        <authorList>
            <person name="Anantharaman K."/>
            <person name="Brown C.T."/>
            <person name="Hug L.A."/>
            <person name="Sharon I."/>
            <person name="Castelle C.J."/>
            <person name="Probst A.J."/>
            <person name="Thomas B.C."/>
            <person name="Singh A."/>
            <person name="Wilkins M.J."/>
            <person name="Karaoz U."/>
            <person name="Brodie E.L."/>
            <person name="Williams K.H."/>
            <person name="Hubbard S.S."/>
            <person name="Banfield J.F."/>
        </authorList>
    </citation>
    <scope>NUCLEOTIDE SEQUENCE [LARGE SCALE GENOMIC DNA]</scope>
</reference>
<feature type="transmembrane region" description="Helical" evidence="9">
    <location>
        <begin position="94"/>
        <end position="121"/>
    </location>
</feature>
<dbReference type="AlphaFoldDB" id="A0A1F6W1G2"/>
<comment type="caution">
    <text evidence="10">The sequence shown here is derived from an EMBL/GenBank/DDBJ whole genome shotgun (WGS) entry which is preliminary data.</text>
</comment>
<feature type="transmembrane region" description="Helical" evidence="9">
    <location>
        <begin position="190"/>
        <end position="208"/>
    </location>
</feature>
<dbReference type="CDD" id="cd06582">
    <property type="entry name" value="TM_PBP1_LivH_like"/>
    <property type="match status" value="1"/>
</dbReference>
<evidence type="ECO:0008006" key="12">
    <source>
        <dbReference type="Google" id="ProtNLM"/>
    </source>
</evidence>
<keyword evidence="7 9" id="KW-0472">Membrane</keyword>
<evidence type="ECO:0000256" key="5">
    <source>
        <dbReference type="ARBA" id="ARBA00022970"/>
    </source>
</evidence>
<evidence type="ECO:0000256" key="3">
    <source>
        <dbReference type="ARBA" id="ARBA00022475"/>
    </source>
</evidence>
<evidence type="ECO:0000256" key="1">
    <source>
        <dbReference type="ARBA" id="ARBA00004651"/>
    </source>
</evidence>
<evidence type="ECO:0000313" key="11">
    <source>
        <dbReference type="Proteomes" id="UP000179275"/>
    </source>
</evidence>
<organism evidence="10 11">
    <name type="scientific">Candidatus Nomurabacteria bacterium RIFCSPHIGHO2_02_FULL_42_19</name>
    <dbReference type="NCBI Taxonomy" id="1801756"/>
    <lineage>
        <taxon>Bacteria</taxon>
        <taxon>Candidatus Nomuraibacteriota</taxon>
    </lineage>
</organism>
<evidence type="ECO:0000313" key="10">
    <source>
        <dbReference type="EMBL" id="OGI75652.1"/>
    </source>
</evidence>
<dbReference type="PANTHER" id="PTHR11795">
    <property type="entry name" value="BRANCHED-CHAIN AMINO ACID TRANSPORT SYSTEM PERMEASE PROTEIN LIVH"/>
    <property type="match status" value="1"/>
</dbReference>
<feature type="transmembrane region" description="Helical" evidence="9">
    <location>
        <begin position="267"/>
        <end position="285"/>
    </location>
</feature>
<comment type="subcellular location">
    <subcellularLocation>
        <location evidence="1">Cell membrane</location>
        <topology evidence="1">Multi-pass membrane protein</topology>
    </subcellularLocation>
</comment>
<protein>
    <recommendedName>
        <fullName evidence="12">Branched-chain amino acid ABC transporter permease</fullName>
    </recommendedName>
</protein>
<evidence type="ECO:0000256" key="4">
    <source>
        <dbReference type="ARBA" id="ARBA00022692"/>
    </source>
</evidence>
<dbReference type="PANTHER" id="PTHR11795:SF445">
    <property type="entry name" value="AMINO ACID ABC TRANSPORTER PERMEASE PROTEIN"/>
    <property type="match status" value="1"/>
</dbReference>
<dbReference type="GO" id="GO:0022857">
    <property type="term" value="F:transmembrane transporter activity"/>
    <property type="evidence" value="ECO:0007669"/>
    <property type="project" value="InterPro"/>
</dbReference>
<dbReference type="Pfam" id="PF02653">
    <property type="entry name" value="BPD_transp_2"/>
    <property type="match status" value="1"/>
</dbReference>
<comment type="similarity">
    <text evidence="8">Belongs to the binding-protein-dependent transport system permease family. LivHM subfamily.</text>
</comment>
<dbReference type="InterPro" id="IPR052157">
    <property type="entry name" value="BCAA_transport_permease"/>
</dbReference>
<evidence type="ECO:0000256" key="6">
    <source>
        <dbReference type="ARBA" id="ARBA00022989"/>
    </source>
</evidence>
<keyword evidence="5" id="KW-0029">Amino-acid transport</keyword>
<evidence type="ECO:0000256" key="2">
    <source>
        <dbReference type="ARBA" id="ARBA00022448"/>
    </source>
</evidence>
<keyword evidence="4 9" id="KW-0812">Transmembrane</keyword>
<feature type="transmembrane region" description="Helical" evidence="9">
    <location>
        <begin position="35"/>
        <end position="53"/>
    </location>
</feature>
<keyword evidence="2" id="KW-0813">Transport</keyword>
<keyword evidence="3" id="KW-1003">Cell membrane</keyword>
<accession>A0A1F6W1G2</accession>
<dbReference type="GO" id="GO:0006865">
    <property type="term" value="P:amino acid transport"/>
    <property type="evidence" value="ECO:0007669"/>
    <property type="project" value="UniProtKB-KW"/>
</dbReference>
<feature type="transmembrane region" description="Helical" evidence="9">
    <location>
        <begin position="141"/>
        <end position="162"/>
    </location>
</feature>